<name>A0A0J9SN68_PLAV1</name>
<gene>
    <name evidence="2" type="ORF">PVBG_05939</name>
</gene>
<evidence type="ECO:0000256" key="1">
    <source>
        <dbReference type="SAM" id="Phobius"/>
    </source>
</evidence>
<evidence type="ECO:0000313" key="2">
    <source>
        <dbReference type="EMBL" id="KMZ83427.1"/>
    </source>
</evidence>
<proteinExistence type="predicted"/>
<organism evidence="2 3">
    <name type="scientific">Plasmodium vivax (strain Brazil I)</name>
    <dbReference type="NCBI Taxonomy" id="1033975"/>
    <lineage>
        <taxon>Eukaryota</taxon>
        <taxon>Sar</taxon>
        <taxon>Alveolata</taxon>
        <taxon>Apicomplexa</taxon>
        <taxon>Aconoidasida</taxon>
        <taxon>Haemosporida</taxon>
        <taxon>Plasmodiidae</taxon>
        <taxon>Plasmodium</taxon>
        <taxon>Plasmodium (Plasmodium)</taxon>
    </lineage>
</organism>
<sequence>MILYNLNRNNFILLLLSVCAINFHYYIIHYNHMKECSNIKNVYNGEILKLYDTLDKSVDENNVNPKIITYCDKNSSLQMDTTGKHIRICKKLLKNLLLLKGYYNSDFIKNCGNLYVWLYFEIKKSMISNDIIKEIFEFSTSIEDDEVKYNYCSYFLFNDNIPNPENLMKLRIFNDNADTFQNMLMDSINSKDCYLKKYVYECVDIYKKMNKNYSSSGDCSSSQHENACEIIKTFNTLYTSYILNKEEITHNFPKLSTDTPLNVIDSCQLEEGKSDTHSDATQQGICNLYKNIYISFTNCFLVYPFLEEIWDIYNSYIVNENKSEYDEILSYCDKSPLLRSDTTGKYIKFCKNLSRNVLLLADCDYTGEKFNKYCVILYMWMYFEINKNGIPNNITEKLFNASTQVVTTKRHKTPCHYFNFNEKYHEPTKLRKITYI</sequence>
<dbReference type="AlphaFoldDB" id="A0A0J9SN68"/>
<protein>
    <recommendedName>
        <fullName evidence="4">Variable surface protein</fullName>
    </recommendedName>
</protein>
<keyword evidence="1" id="KW-1133">Transmembrane helix</keyword>
<reference evidence="2 3" key="1">
    <citation type="submission" date="2011-08" db="EMBL/GenBank/DDBJ databases">
        <title>The Genome Sequence of Plasmodium vivax Brazil I.</title>
        <authorList>
            <consortium name="The Broad Institute Genome Sequencing Platform"/>
            <consortium name="The Broad Institute Genome Sequencing Center for Infectious Disease"/>
            <person name="Neafsey D."/>
            <person name="Carlton J."/>
            <person name="Barnwell J."/>
            <person name="Collins W."/>
            <person name="Escalante A."/>
            <person name="Mullikin J."/>
            <person name="Saul A."/>
            <person name="Guigo R."/>
            <person name="Camara F."/>
            <person name="Young S.K."/>
            <person name="Zeng Q."/>
            <person name="Gargeya S."/>
            <person name="Fitzgerald M."/>
            <person name="Haas B."/>
            <person name="Abouelleil A."/>
            <person name="Alvarado L."/>
            <person name="Arachchi H.M."/>
            <person name="Berlin A."/>
            <person name="Brown A."/>
            <person name="Chapman S.B."/>
            <person name="Chen Z."/>
            <person name="Dunbar C."/>
            <person name="Freedman E."/>
            <person name="Gearin G."/>
            <person name="Gellesch M."/>
            <person name="Goldberg J."/>
            <person name="Griggs A."/>
            <person name="Gujja S."/>
            <person name="Heiman D."/>
            <person name="Howarth C."/>
            <person name="Larson L."/>
            <person name="Lui A."/>
            <person name="MacDonald P.J.P."/>
            <person name="Montmayeur A."/>
            <person name="Murphy C."/>
            <person name="Neiman D."/>
            <person name="Pearson M."/>
            <person name="Priest M."/>
            <person name="Roberts A."/>
            <person name="Saif S."/>
            <person name="Shea T."/>
            <person name="Shenoy N."/>
            <person name="Sisk P."/>
            <person name="Stolte C."/>
            <person name="Sykes S."/>
            <person name="Wortman J."/>
            <person name="Nusbaum C."/>
            <person name="Birren B."/>
        </authorList>
    </citation>
    <scope>NUCLEOTIDE SEQUENCE [LARGE SCALE GENOMIC DNA]</scope>
    <source>
        <strain evidence="2 3">Brazil I</strain>
    </source>
</reference>
<keyword evidence="1" id="KW-0472">Membrane</keyword>
<keyword evidence="1" id="KW-0812">Transmembrane</keyword>
<feature type="transmembrane region" description="Helical" evidence="1">
    <location>
        <begin position="12"/>
        <end position="28"/>
    </location>
</feature>
<dbReference type="Proteomes" id="UP000053327">
    <property type="component" value="Unassembled WGS sequence"/>
</dbReference>
<accession>A0A0J9SN68</accession>
<evidence type="ECO:0000313" key="3">
    <source>
        <dbReference type="Proteomes" id="UP000053327"/>
    </source>
</evidence>
<evidence type="ECO:0008006" key="4">
    <source>
        <dbReference type="Google" id="ProtNLM"/>
    </source>
</evidence>
<dbReference type="EMBL" id="KQ234895">
    <property type="protein sequence ID" value="KMZ83427.1"/>
    <property type="molecule type" value="Genomic_DNA"/>
</dbReference>